<dbReference type="InterPro" id="IPR018042">
    <property type="entry name" value="Aspartate_kinase_CS"/>
</dbReference>
<dbReference type="GO" id="GO:0009507">
    <property type="term" value="C:chloroplast"/>
    <property type="evidence" value="ECO:0007669"/>
    <property type="project" value="UniProtKB-SubCell"/>
</dbReference>
<dbReference type="RefSeq" id="XP_024365756.1">
    <property type="nucleotide sequence ID" value="XM_024509988.2"/>
</dbReference>
<dbReference type="PROSITE" id="PS00324">
    <property type="entry name" value="ASPARTOKINASE"/>
    <property type="match status" value="1"/>
</dbReference>
<evidence type="ECO:0000256" key="13">
    <source>
        <dbReference type="ARBA" id="ARBA00022679"/>
    </source>
</evidence>
<dbReference type="Gene3D" id="3.40.50.720">
    <property type="entry name" value="NAD(P)-binding Rossmann-like Domain"/>
    <property type="match status" value="1"/>
</dbReference>
<dbReference type="PANTHER" id="PTHR43070:SF5">
    <property type="entry name" value="HOMOSERINE DEHYDROGENASE"/>
    <property type="match status" value="1"/>
</dbReference>
<keyword evidence="14" id="KW-0791">Threonine biosynthesis</keyword>
<keyword evidence="25" id="KW-0457">Lysine biosynthesis</keyword>
<comment type="function">
    <text evidence="28">Bifunctional aspartate kinase and homoserine dehydrogenase that catalyzes the first and the third steps toward the synthesis of lysine, methionine and threonine from aspartate.</text>
</comment>
<keyword evidence="13" id="KW-0808">Transferase</keyword>
<evidence type="ECO:0000256" key="1">
    <source>
        <dbReference type="ARBA" id="ARBA00001920"/>
    </source>
</evidence>
<evidence type="ECO:0000256" key="19">
    <source>
        <dbReference type="ARBA" id="ARBA00022840"/>
    </source>
</evidence>
<dbReference type="GO" id="GO:0004072">
    <property type="term" value="F:aspartate kinase activity"/>
    <property type="evidence" value="ECO:0007669"/>
    <property type="project" value="UniProtKB-EC"/>
</dbReference>
<sequence length="930" mass="100549">MAMAMSMSLSLPSSSSPSSSSSSAASTPTRSVLGSPHLVSLKGRADSLAASTSGSFTRLPRPSPCKSQCQSIGRERSKRTVVAASAEKSTEQVLPRGASWTVHKFGGTCVGNAERIQNVAKIIVEDSSVRKVAVVSAMSKVTDMMYDLLQKAQARDDSYSATLDTLYKNHKETAITLLEDGQDLNKFLGVLEADINNLRAMLRAIFIAGHATEPFEDWVVGHGELWSAQLLAATVRKMGLPCVWMDARDVIVVTPTGKQQVDPDFEASEEKLDKWYSRFPSDTVIVTGFIASTPDNIPTTLKRDGSDLSAAIMGALLKASKVTIWTDVDGVYSADPRKVSEAVILKSLSYQEAWEMSYFGANVLHPRTTIPVMKHNIPVTIRNVFNVAAPGTEIRGVSESKPLESIATMDFVKGFTTVDNIALVNVEGTGMAGVPGTASDIFDTVKGVGANVVMISQASSEHSVCFAVPEKEVDTVRLALLTRFRRDLDAGRISKVEVVKNCCILAAVGQRMASTPGVSATLFTALAKANINVRAIAQGCSEYNITVVVDQNDSIRALKAVHSRFYLSRTPLAVGLVGPGLIGKTLLDQFKDQAASLKEEFHIDLRVMGITDSNTMYLDDTGIDLANWRELIETKGVPADMSKFTAHLQSHSLPNTVIIDCTASAKVAENYYQWMEKGMHIITPNKKANSGPYDQYAKLKELQRQSYTHYFYEATVGAGLPIVSTLRGLVETGDKIVKVEGIFSGTLSYIFNSFNGTKTFSEIVKEAKASGYTEPDPRDDLSGMDVARKVIILARECGLQLELGDIEIDKLLPESLSAIDSVEEFLEKLPSFDADIEARRKEADAAGEVLRFIGIVDVTANKGAVKLVRRSKSDPFAQLSGTDNIIAFTSARYSKLQRLIVRGPGAGAEVTAAGVFSDLLRLASYLGAPS</sequence>
<dbReference type="STRING" id="3218.A0A2K1IDZ6"/>
<name>A0A2K1IDZ6_PHYPA</name>
<dbReference type="GO" id="GO:0009090">
    <property type="term" value="P:homoserine biosynthetic process"/>
    <property type="evidence" value="ECO:0000318"/>
    <property type="project" value="GO_Central"/>
</dbReference>
<evidence type="ECO:0000256" key="15">
    <source>
        <dbReference type="ARBA" id="ARBA00022723"/>
    </source>
</evidence>
<dbReference type="CDD" id="cd04257">
    <property type="entry name" value="AAK_AK-HSDH"/>
    <property type="match status" value="1"/>
</dbReference>
<evidence type="ECO:0000256" key="26">
    <source>
        <dbReference type="ARBA" id="ARBA00023167"/>
    </source>
</evidence>
<comment type="pathway">
    <text evidence="7">Amino-acid biosynthesis; L-threonine biosynthesis; L-threonine from L-aspartate: step 1/5.</text>
</comment>
<keyword evidence="15" id="KW-0479">Metal-binding</keyword>
<dbReference type="InterPro" id="IPR036393">
    <property type="entry name" value="AceGlu_kinase-like_sf"/>
</dbReference>
<dbReference type="Gramene" id="Pp3c25_5870V3.2">
    <property type="protein sequence ID" value="Pp3c25_5870V3.2"/>
    <property type="gene ID" value="Pp3c25_5870"/>
</dbReference>
<dbReference type="Gene3D" id="3.30.2130.10">
    <property type="entry name" value="VC0802-like"/>
    <property type="match status" value="1"/>
</dbReference>
<evidence type="ECO:0000256" key="5">
    <source>
        <dbReference type="ARBA" id="ARBA00005056"/>
    </source>
</evidence>
<dbReference type="Pfam" id="PF22468">
    <property type="entry name" value="ACT_9"/>
    <property type="match status" value="2"/>
</dbReference>
<dbReference type="OrthoDB" id="67851at2759"/>
<comment type="pathway">
    <text evidence="3">Amino-acid biosynthesis; L-lysine biosynthesis via DAP pathway; (S)-tetrahydrodipicolinate from L-aspartate: step 1/4.</text>
</comment>
<evidence type="ECO:0000259" key="32">
    <source>
        <dbReference type="PROSITE" id="PS51671"/>
    </source>
</evidence>
<comment type="catalytic activity">
    <reaction evidence="29">
        <text>L-aspartate + ATP = 4-phospho-L-aspartate + ADP</text>
        <dbReference type="Rhea" id="RHEA:23776"/>
        <dbReference type="ChEBI" id="CHEBI:29991"/>
        <dbReference type="ChEBI" id="CHEBI:30616"/>
        <dbReference type="ChEBI" id="CHEBI:57535"/>
        <dbReference type="ChEBI" id="CHEBI:456216"/>
        <dbReference type="EC" id="2.7.2.4"/>
    </reaction>
    <physiologicalReaction direction="left-to-right" evidence="29">
        <dbReference type="Rhea" id="RHEA:23777"/>
    </physiologicalReaction>
</comment>
<feature type="compositionally biased region" description="Low complexity" evidence="31">
    <location>
        <begin position="1"/>
        <end position="26"/>
    </location>
</feature>
<keyword evidence="12" id="KW-0934">Plastid</keyword>
<evidence type="ECO:0000256" key="7">
    <source>
        <dbReference type="ARBA" id="ARBA00005139"/>
    </source>
</evidence>
<evidence type="ECO:0000256" key="20">
    <source>
        <dbReference type="ARBA" id="ARBA00022857"/>
    </source>
</evidence>
<organism evidence="33">
    <name type="scientific">Physcomitrium patens</name>
    <name type="common">Spreading-leaved earth moss</name>
    <name type="synonym">Physcomitrella patens</name>
    <dbReference type="NCBI Taxonomy" id="3218"/>
    <lineage>
        <taxon>Eukaryota</taxon>
        <taxon>Viridiplantae</taxon>
        <taxon>Streptophyta</taxon>
        <taxon>Embryophyta</taxon>
        <taxon>Bryophyta</taxon>
        <taxon>Bryophytina</taxon>
        <taxon>Bryopsida</taxon>
        <taxon>Funariidae</taxon>
        <taxon>Funariales</taxon>
        <taxon>Funariaceae</taxon>
        <taxon>Physcomitrium</taxon>
    </lineage>
</organism>
<dbReference type="Proteomes" id="UP000006727">
    <property type="component" value="Chromosome 25"/>
</dbReference>
<evidence type="ECO:0000256" key="29">
    <source>
        <dbReference type="ARBA" id="ARBA00048561"/>
    </source>
</evidence>
<dbReference type="GO" id="GO:0009088">
    <property type="term" value="P:threonine biosynthetic process"/>
    <property type="evidence" value="ECO:0007669"/>
    <property type="project" value="UniProtKB-UniPathway"/>
</dbReference>
<evidence type="ECO:0000256" key="8">
    <source>
        <dbReference type="ARBA" id="ARBA00007952"/>
    </source>
</evidence>
<dbReference type="CDD" id="cd04921">
    <property type="entry name" value="ACT_AKi-HSDH-ThrA-like_1"/>
    <property type="match status" value="1"/>
</dbReference>
<keyword evidence="26" id="KW-0486">Methionine biosynthesis</keyword>
<dbReference type="GO" id="GO:0050661">
    <property type="term" value="F:NADP binding"/>
    <property type="evidence" value="ECO:0007669"/>
    <property type="project" value="InterPro"/>
</dbReference>
<evidence type="ECO:0000256" key="31">
    <source>
        <dbReference type="SAM" id="MobiDB-lite"/>
    </source>
</evidence>
<dbReference type="OMA" id="VTCNKIA"/>
<dbReference type="InterPro" id="IPR001341">
    <property type="entry name" value="Asp_kinase"/>
</dbReference>
<feature type="domain" description="ACT" evidence="32">
    <location>
        <begin position="507"/>
        <end position="581"/>
    </location>
</feature>
<keyword evidence="23" id="KW-0520">NAD</keyword>
<dbReference type="GO" id="GO:0046872">
    <property type="term" value="F:metal ion binding"/>
    <property type="evidence" value="ECO:0007669"/>
    <property type="project" value="UniProtKB-KW"/>
</dbReference>
<dbReference type="NCBIfam" id="NF007003">
    <property type="entry name" value="PRK09466.1"/>
    <property type="match status" value="1"/>
</dbReference>
<evidence type="ECO:0000256" key="21">
    <source>
        <dbReference type="ARBA" id="ARBA00022946"/>
    </source>
</evidence>
<dbReference type="InterPro" id="IPR045865">
    <property type="entry name" value="ACT-like_dom_sf"/>
</dbReference>
<dbReference type="FunFam" id="3.40.50.720:FF:000083">
    <property type="entry name" value="Bifunctional aspartokinase/homoserine dehydrogenase"/>
    <property type="match status" value="1"/>
</dbReference>
<comment type="catalytic activity">
    <reaction evidence="30">
        <text>L-homoserine + NADP(+) = L-aspartate 4-semialdehyde + NADPH + H(+)</text>
        <dbReference type="Rhea" id="RHEA:15761"/>
        <dbReference type="ChEBI" id="CHEBI:15378"/>
        <dbReference type="ChEBI" id="CHEBI:57476"/>
        <dbReference type="ChEBI" id="CHEBI:57783"/>
        <dbReference type="ChEBI" id="CHEBI:58349"/>
        <dbReference type="ChEBI" id="CHEBI:537519"/>
        <dbReference type="EC" id="1.1.1.3"/>
    </reaction>
    <physiologicalReaction direction="right-to-left" evidence="30">
        <dbReference type="Rhea" id="RHEA:15763"/>
    </physiologicalReaction>
</comment>
<evidence type="ECO:0000313" key="35">
    <source>
        <dbReference type="Proteomes" id="UP000006727"/>
    </source>
</evidence>
<evidence type="ECO:0000256" key="16">
    <source>
        <dbReference type="ARBA" id="ARBA00022737"/>
    </source>
</evidence>
<comment type="cofactor">
    <cofactor evidence="1">
        <name>a metal cation</name>
        <dbReference type="ChEBI" id="CHEBI:25213"/>
    </cofactor>
</comment>
<dbReference type="PROSITE" id="PS01042">
    <property type="entry name" value="HOMOSER_DHGENASE"/>
    <property type="match status" value="1"/>
</dbReference>
<evidence type="ECO:0000256" key="11">
    <source>
        <dbReference type="ARBA" id="ARBA00022605"/>
    </source>
</evidence>
<comment type="pathway">
    <text evidence="5">Amino-acid biosynthesis; L-threonine biosynthesis; L-threonine from L-aspartate: step 3/5.</text>
</comment>
<dbReference type="KEGG" id="ppp:112277534"/>
<dbReference type="PaxDb" id="3218-PP1S88_62V6.1"/>
<dbReference type="Pfam" id="PF03447">
    <property type="entry name" value="NAD_binding_3"/>
    <property type="match status" value="1"/>
</dbReference>
<reference evidence="33 35" key="1">
    <citation type="journal article" date="2008" name="Science">
        <title>The Physcomitrella genome reveals evolutionary insights into the conquest of land by plants.</title>
        <authorList>
            <person name="Rensing S."/>
            <person name="Lang D."/>
            <person name="Zimmer A."/>
            <person name="Terry A."/>
            <person name="Salamov A."/>
            <person name="Shapiro H."/>
            <person name="Nishiyama T."/>
            <person name="Perroud P.-F."/>
            <person name="Lindquist E."/>
            <person name="Kamisugi Y."/>
            <person name="Tanahashi T."/>
            <person name="Sakakibara K."/>
            <person name="Fujita T."/>
            <person name="Oishi K."/>
            <person name="Shin-I T."/>
            <person name="Kuroki Y."/>
            <person name="Toyoda A."/>
            <person name="Suzuki Y."/>
            <person name="Hashimoto A."/>
            <person name="Yamaguchi K."/>
            <person name="Sugano A."/>
            <person name="Kohara Y."/>
            <person name="Fujiyama A."/>
            <person name="Anterola A."/>
            <person name="Aoki S."/>
            <person name="Ashton N."/>
            <person name="Barbazuk W.B."/>
            <person name="Barker E."/>
            <person name="Bennetzen J."/>
            <person name="Bezanilla M."/>
            <person name="Blankenship R."/>
            <person name="Cho S.H."/>
            <person name="Dutcher S."/>
            <person name="Estelle M."/>
            <person name="Fawcett J.A."/>
            <person name="Gundlach H."/>
            <person name="Hanada K."/>
            <person name="Heyl A."/>
            <person name="Hicks K.A."/>
            <person name="Hugh J."/>
            <person name="Lohr M."/>
            <person name="Mayer K."/>
            <person name="Melkozernov A."/>
            <person name="Murata T."/>
            <person name="Nelson D."/>
            <person name="Pils B."/>
            <person name="Prigge M."/>
            <person name="Reiss B."/>
            <person name="Renner T."/>
            <person name="Rombauts S."/>
            <person name="Rushton P."/>
            <person name="Sanderfoot A."/>
            <person name="Schween G."/>
            <person name="Shiu S.-H."/>
            <person name="Stueber K."/>
            <person name="Theodoulou F.L."/>
            <person name="Tu H."/>
            <person name="Van de Peer Y."/>
            <person name="Verrier P.J."/>
            <person name="Waters E."/>
            <person name="Wood A."/>
            <person name="Yang L."/>
            <person name="Cove D."/>
            <person name="Cuming A."/>
            <person name="Hasebe M."/>
            <person name="Lucas S."/>
            <person name="Mishler D.B."/>
            <person name="Reski R."/>
            <person name="Grigoriev I."/>
            <person name="Quatrano R.S."/>
            <person name="Boore J.L."/>
        </authorList>
    </citation>
    <scope>NUCLEOTIDE SEQUENCE [LARGE SCALE GENOMIC DNA]</scope>
    <source>
        <strain evidence="34 35">cv. Gransden 2004</strain>
    </source>
</reference>
<dbReference type="InterPro" id="IPR001048">
    <property type="entry name" value="Asp/Glu/Uridylate_kinase"/>
</dbReference>
<dbReference type="InterPro" id="IPR054352">
    <property type="entry name" value="ACT_Aspartokinase"/>
</dbReference>
<dbReference type="CDD" id="cd04922">
    <property type="entry name" value="ACT_AKi-HSDH-ThrA_2"/>
    <property type="match status" value="1"/>
</dbReference>
<dbReference type="SUPFAM" id="SSF53633">
    <property type="entry name" value="Carbamate kinase-like"/>
    <property type="match status" value="1"/>
</dbReference>
<dbReference type="EMBL" id="ABEU02000025">
    <property type="protein sequence ID" value="PNR27490.1"/>
    <property type="molecule type" value="Genomic_DNA"/>
</dbReference>
<keyword evidence="19" id="KW-0067">ATP-binding</keyword>
<dbReference type="Gramene" id="Pp3c25_5870V3.1">
    <property type="protein sequence ID" value="Pp3c25_5870V3.1"/>
    <property type="gene ID" value="Pp3c25_5870"/>
</dbReference>
<dbReference type="InterPro" id="IPR041743">
    <property type="entry name" value="AK-HSDH_N"/>
</dbReference>
<dbReference type="InterPro" id="IPR005106">
    <property type="entry name" value="Asp/hSer_DH_NAD-bd"/>
</dbReference>
<accession>A0A2K1IDZ6</accession>
<feature type="region of interest" description="Disordered" evidence="31">
    <location>
        <begin position="1"/>
        <end position="37"/>
    </location>
</feature>
<evidence type="ECO:0000256" key="25">
    <source>
        <dbReference type="ARBA" id="ARBA00023154"/>
    </source>
</evidence>
<dbReference type="NCBIfam" id="TIGR00657">
    <property type="entry name" value="asp_kinases"/>
    <property type="match status" value="1"/>
</dbReference>
<evidence type="ECO:0000256" key="28">
    <source>
        <dbReference type="ARBA" id="ARBA00044938"/>
    </source>
</evidence>
<dbReference type="InterPro" id="IPR019811">
    <property type="entry name" value="HDH_CS"/>
</dbReference>
<reference evidence="33 35" key="2">
    <citation type="journal article" date="2018" name="Plant J.">
        <title>The Physcomitrella patens chromosome-scale assembly reveals moss genome structure and evolution.</title>
        <authorList>
            <person name="Lang D."/>
            <person name="Ullrich K.K."/>
            <person name="Murat F."/>
            <person name="Fuchs J."/>
            <person name="Jenkins J."/>
            <person name="Haas F.B."/>
            <person name="Piednoel M."/>
            <person name="Gundlach H."/>
            <person name="Van Bel M."/>
            <person name="Meyberg R."/>
            <person name="Vives C."/>
            <person name="Morata J."/>
            <person name="Symeonidi A."/>
            <person name="Hiss M."/>
            <person name="Muchero W."/>
            <person name="Kamisugi Y."/>
            <person name="Saleh O."/>
            <person name="Blanc G."/>
            <person name="Decker E.L."/>
            <person name="van Gessel N."/>
            <person name="Grimwood J."/>
            <person name="Hayes R.D."/>
            <person name="Graham S.W."/>
            <person name="Gunter L.E."/>
            <person name="McDaniel S.F."/>
            <person name="Hoernstein S.N.W."/>
            <person name="Larsson A."/>
            <person name="Li F.W."/>
            <person name="Perroud P.F."/>
            <person name="Phillips J."/>
            <person name="Ranjan P."/>
            <person name="Rokshar D.S."/>
            <person name="Rothfels C.J."/>
            <person name="Schneider L."/>
            <person name="Shu S."/>
            <person name="Stevenson D.W."/>
            <person name="Thummler F."/>
            <person name="Tillich M."/>
            <person name="Villarreal Aguilar J.C."/>
            <person name="Widiez T."/>
            <person name="Wong G.K."/>
            <person name="Wymore A."/>
            <person name="Zhang Y."/>
            <person name="Zimmer A.D."/>
            <person name="Quatrano R.S."/>
            <person name="Mayer K.F.X."/>
            <person name="Goodstein D."/>
            <person name="Casacuberta J.M."/>
            <person name="Vandepoele K."/>
            <person name="Reski R."/>
            <person name="Cuming A.C."/>
            <person name="Tuskan G.A."/>
            <person name="Maumus F."/>
            <person name="Salse J."/>
            <person name="Schmutz J."/>
            <person name="Rensing S.A."/>
        </authorList>
    </citation>
    <scope>NUCLEOTIDE SEQUENCE [LARGE SCALE GENOMIC DNA]</scope>
    <source>
        <strain evidence="34 35">cv. Gransden 2004</strain>
    </source>
</reference>
<dbReference type="InterPro" id="IPR011147">
    <property type="entry name" value="Bifunc_Aspkin/hSer_DH"/>
</dbReference>
<comment type="similarity">
    <text evidence="9">In the N-terminal section; belongs to the aspartokinase family.</text>
</comment>
<dbReference type="Pfam" id="PF00696">
    <property type="entry name" value="AA_kinase"/>
    <property type="match status" value="1"/>
</dbReference>
<dbReference type="GO" id="GO:0005524">
    <property type="term" value="F:ATP binding"/>
    <property type="evidence" value="ECO:0007669"/>
    <property type="project" value="UniProtKB-KW"/>
</dbReference>
<keyword evidence="22" id="KW-0560">Oxidoreductase</keyword>
<dbReference type="GO" id="GO:0009086">
    <property type="term" value="P:methionine biosynthetic process"/>
    <property type="evidence" value="ECO:0007669"/>
    <property type="project" value="UniProtKB-KW"/>
</dbReference>
<evidence type="ECO:0000256" key="10">
    <source>
        <dbReference type="ARBA" id="ARBA00022528"/>
    </source>
</evidence>
<dbReference type="GO" id="GO:0004412">
    <property type="term" value="F:homoserine dehydrogenase activity"/>
    <property type="evidence" value="ECO:0000318"/>
    <property type="project" value="GO_Central"/>
</dbReference>
<protein>
    <recommendedName>
        <fullName evidence="32">ACT domain-containing protein</fullName>
    </recommendedName>
</protein>
<evidence type="ECO:0000256" key="17">
    <source>
        <dbReference type="ARBA" id="ARBA00022741"/>
    </source>
</evidence>
<keyword evidence="11" id="KW-0028">Amino-acid biosynthesis</keyword>
<keyword evidence="35" id="KW-1185">Reference proteome</keyword>
<keyword evidence="17" id="KW-0547">Nucleotide-binding</keyword>
<keyword evidence="27" id="KW-0511">Multifunctional enzyme</keyword>
<dbReference type="UniPathway" id="UPA00034">
    <property type="reaction ID" value="UER00015"/>
</dbReference>
<dbReference type="FunFam" id="3.30.360.10:FF:000006">
    <property type="entry name" value="Bifunctional aspartokinase/homoserine dehydrogenase"/>
    <property type="match status" value="1"/>
</dbReference>
<evidence type="ECO:0000256" key="4">
    <source>
        <dbReference type="ARBA" id="ARBA00004986"/>
    </source>
</evidence>
<evidence type="ECO:0000256" key="12">
    <source>
        <dbReference type="ARBA" id="ARBA00022640"/>
    </source>
</evidence>
<dbReference type="InterPro" id="IPR036291">
    <property type="entry name" value="NAD(P)-bd_dom_sf"/>
</dbReference>
<comment type="similarity">
    <text evidence="8">In the C-terminal section; belongs to the homoserine dehydrogenase family.</text>
</comment>
<keyword evidence="21" id="KW-0809">Transit peptide</keyword>
<dbReference type="EnsemblPlants" id="Pp3c25_5870V3.2">
    <property type="protein sequence ID" value="Pp3c25_5870V3.2"/>
    <property type="gene ID" value="Pp3c25_5870"/>
</dbReference>
<proteinExistence type="inferred from homology"/>
<dbReference type="Gene3D" id="3.40.1160.10">
    <property type="entry name" value="Acetylglutamate kinase-like"/>
    <property type="match status" value="1"/>
</dbReference>
<evidence type="ECO:0000256" key="23">
    <source>
        <dbReference type="ARBA" id="ARBA00023027"/>
    </source>
</evidence>
<dbReference type="UniPathway" id="UPA00050">
    <property type="reaction ID" value="UER00063"/>
</dbReference>
<gene>
    <name evidence="34" type="primary">LOC112277534</name>
    <name evidence="33" type="ORF">PHYPA_029642</name>
</gene>
<evidence type="ECO:0000256" key="24">
    <source>
        <dbReference type="ARBA" id="ARBA00023053"/>
    </source>
</evidence>
<dbReference type="GeneID" id="112277534"/>
<evidence type="ECO:0000256" key="9">
    <source>
        <dbReference type="ARBA" id="ARBA00010046"/>
    </source>
</evidence>
<dbReference type="PROSITE" id="PS51671">
    <property type="entry name" value="ACT"/>
    <property type="match status" value="2"/>
</dbReference>
<evidence type="ECO:0000313" key="33">
    <source>
        <dbReference type="EMBL" id="PNR27490.1"/>
    </source>
</evidence>
<keyword evidence="10" id="KW-0150">Chloroplast</keyword>
<dbReference type="AlphaFoldDB" id="A0A2K1IDZ6"/>
<dbReference type="SUPFAM" id="SSF55347">
    <property type="entry name" value="Glyceraldehyde-3-phosphate dehydrogenase-like, C-terminal domain"/>
    <property type="match status" value="1"/>
</dbReference>
<keyword evidence="18" id="KW-0418">Kinase</keyword>
<reference evidence="34" key="3">
    <citation type="submission" date="2020-12" db="UniProtKB">
        <authorList>
            <consortium name="EnsemblPlants"/>
        </authorList>
    </citation>
    <scope>IDENTIFICATION</scope>
</reference>
<dbReference type="SUPFAM" id="SSF55021">
    <property type="entry name" value="ACT-like"/>
    <property type="match status" value="2"/>
</dbReference>
<dbReference type="GO" id="GO:0009067">
    <property type="term" value="P:aspartate family amino acid biosynthetic process"/>
    <property type="evidence" value="ECO:0000318"/>
    <property type="project" value="GO_Central"/>
</dbReference>
<evidence type="ECO:0000256" key="14">
    <source>
        <dbReference type="ARBA" id="ARBA00022697"/>
    </source>
</evidence>
<dbReference type="PANTHER" id="PTHR43070">
    <property type="match status" value="1"/>
</dbReference>
<keyword evidence="20" id="KW-0521">NADP</keyword>
<keyword evidence="16" id="KW-0677">Repeat</keyword>
<dbReference type="NCBIfam" id="NF006959">
    <property type="entry name" value="PRK09436.1"/>
    <property type="match status" value="1"/>
</dbReference>
<dbReference type="UniPathway" id="UPA00051">
    <property type="reaction ID" value="UER00462"/>
</dbReference>
<evidence type="ECO:0000256" key="30">
    <source>
        <dbReference type="ARBA" id="ARBA00048841"/>
    </source>
</evidence>
<comment type="subcellular location">
    <subcellularLocation>
        <location evidence="2">Plastid</location>
        <location evidence="2">Chloroplast</location>
    </subcellularLocation>
</comment>
<keyword evidence="24" id="KW-0915">Sodium</keyword>
<evidence type="ECO:0000313" key="34">
    <source>
        <dbReference type="EnsemblPlants" id="Pp3c25_5870V3.1"/>
    </source>
</evidence>
<dbReference type="FunFam" id="3.40.1160.10:FF:000017">
    <property type="entry name" value="Bifunctional aspartokinase/homoserine dehydrogenase"/>
    <property type="match status" value="1"/>
</dbReference>
<evidence type="ECO:0000256" key="2">
    <source>
        <dbReference type="ARBA" id="ARBA00004229"/>
    </source>
</evidence>
<feature type="domain" description="ACT" evidence="32">
    <location>
        <begin position="426"/>
        <end position="501"/>
    </location>
</feature>
<evidence type="ECO:0000256" key="18">
    <source>
        <dbReference type="ARBA" id="ARBA00022777"/>
    </source>
</evidence>
<evidence type="ECO:0000256" key="3">
    <source>
        <dbReference type="ARBA" id="ARBA00004766"/>
    </source>
</evidence>
<comment type="pathway">
    <text evidence="6">Amino-acid biosynthesis; L-methionine biosynthesis via de novo pathway; L-homoserine from L-aspartate: step 3/3.</text>
</comment>
<dbReference type="InterPro" id="IPR001342">
    <property type="entry name" value="HDH_cat"/>
</dbReference>
<evidence type="ECO:0000256" key="6">
    <source>
        <dbReference type="ARBA" id="ARBA00005062"/>
    </source>
</evidence>
<dbReference type="SUPFAM" id="SSF51735">
    <property type="entry name" value="NAD(P)-binding Rossmann-fold domains"/>
    <property type="match status" value="1"/>
</dbReference>
<evidence type="ECO:0000256" key="27">
    <source>
        <dbReference type="ARBA" id="ARBA00023268"/>
    </source>
</evidence>
<dbReference type="InterPro" id="IPR002912">
    <property type="entry name" value="ACT_dom"/>
</dbReference>
<dbReference type="Gene3D" id="3.30.360.10">
    <property type="entry name" value="Dihydrodipicolinate Reductase, domain 2"/>
    <property type="match status" value="1"/>
</dbReference>
<dbReference type="FunFam" id="3.30.2130.10:FF:000001">
    <property type="entry name" value="Bifunctional aspartokinase/homoserine dehydrogenase"/>
    <property type="match status" value="1"/>
</dbReference>
<comment type="pathway">
    <text evidence="4">Amino-acid biosynthesis; L-methionine biosynthesis via de novo pathway; L-homoserine from L-aspartate: step 1/3.</text>
</comment>
<dbReference type="FunCoup" id="A0A2K1IDZ6">
    <property type="interactions" value="803"/>
</dbReference>
<dbReference type="EnsemblPlants" id="Pp3c25_5870V3.1">
    <property type="protein sequence ID" value="Pp3c25_5870V3.1"/>
    <property type="gene ID" value="Pp3c25_5870"/>
</dbReference>
<evidence type="ECO:0000256" key="22">
    <source>
        <dbReference type="ARBA" id="ARBA00023002"/>
    </source>
</evidence>
<dbReference type="Pfam" id="PF00742">
    <property type="entry name" value="Homoserine_dh"/>
    <property type="match status" value="1"/>
</dbReference>
<dbReference type="GO" id="GO:0009089">
    <property type="term" value="P:lysine biosynthetic process via diaminopimelate"/>
    <property type="evidence" value="ECO:0007669"/>
    <property type="project" value="UniProtKB-UniPathway"/>
</dbReference>
<feature type="region of interest" description="Disordered" evidence="31">
    <location>
        <begin position="52"/>
        <end position="76"/>
    </location>
</feature>